<dbReference type="Gramene" id="mRNA:HanXRQr2_Chr05g0217931">
    <property type="protein sequence ID" value="mRNA:HanXRQr2_Chr05g0217931"/>
    <property type="gene ID" value="HanXRQr2_Chr05g0217931"/>
</dbReference>
<dbReference type="FunCoup" id="A0A251UQJ1">
    <property type="interactions" value="431"/>
</dbReference>
<dbReference type="EMBL" id="CM007894">
    <property type="protein sequence ID" value="OTG25293.1"/>
    <property type="molecule type" value="Genomic_DNA"/>
</dbReference>
<feature type="compositionally biased region" description="Basic residues" evidence="5">
    <location>
        <begin position="407"/>
        <end position="416"/>
    </location>
</feature>
<reference evidence="7 9" key="1">
    <citation type="journal article" date="2017" name="Nature">
        <title>The sunflower genome provides insights into oil metabolism, flowering and Asterid evolution.</title>
        <authorList>
            <person name="Badouin H."/>
            <person name="Gouzy J."/>
            <person name="Grassa C.J."/>
            <person name="Murat F."/>
            <person name="Staton S.E."/>
            <person name="Cottret L."/>
            <person name="Lelandais-Briere C."/>
            <person name="Owens G.L."/>
            <person name="Carrere S."/>
            <person name="Mayjonade B."/>
            <person name="Legrand L."/>
            <person name="Gill N."/>
            <person name="Kane N.C."/>
            <person name="Bowers J.E."/>
            <person name="Hubner S."/>
            <person name="Bellec A."/>
            <person name="Berard A."/>
            <person name="Berges H."/>
            <person name="Blanchet N."/>
            <person name="Boniface M.C."/>
            <person name="Brunel D."/>
            <person name="Catrice O."/>
            <person name="Chaidir N."/>
            <person name="Claudel C."/>
            <person name="Donnadieu C."/>
            <person name="Faraut T."/>
            <person name="Fievet G."/>
            <person name="Helmstetter N."/>
            <person name="King M."/>
            <person name="Knapp S.J."/>
            <person name="Lai Z."/>
            <person name="Le Paslier M.C."/>
            <person name="Lippi Y."/>
            <person name="Lorenzon L."/>
            <person name="Mandel J.R."/>
            <person name="Marage G."/>
            <person name="Marchand G."/>
            <person name="Marquand E."/>
            <person name="Bret-Mestries E."/>
            <person name="Morien E."/>
            <person name="Nambeesan S."/>
            <person name="Nguyen T."/>
            <person name="Pegot-Espagnet P."/>
            <person name="Pouilly N."/>
            <person name="Raftis F."/>
            <person name="Sallet E."/>
            <person name="Schiex T."/>
            <person name="Thomas J."/>
            <person name="Vandecasteele C."/>
            <person name="Vares D."/>
            <person name="Vear F."/>
            <person name="Vautrin S."/>
            <person name="Crespi M."/>
            <person name="Mangin B."/>
            <person name="Burke J.M."/>
            <person name="Salse J."/>
            <person name="Munos S."/>
            <person name="Vincourt P."/>
            <person name="Rieseberg L.H."/>
            <person name="Langlade N.B."/>
        </authorList>
    </citation>
    <scope>NUCLEOTIDE SEQUENCE [LARGE SCALE GENOMIC DNA]</scope>
    <source>
        <strain evidence="9">cv. SF193</strain>
        <tissue evidence="7">Leaves</tissue>
    </source>
</reference>
<keyword evidence="4" id="KW-0539">Nucleus</keyword>
<dbReference type="STRING" id="4232.A0A251UQJ1"/>
<evidence type="ECO:0000256" key="4">
    <source>
        <dbReference type="ARBA" id="ARBA00023242"/>
    </source>
</evidence>
<evidence type="ECO:0000256" key="1">
    <source>
        <dbReference type="ARBA" id="ARBA00004123"/>
    </source>
</evidence>
<feature type="region of interest" description="Disordered" evidence="5">
    <location>
        <begin position="373"/>
        <end position="423"/>
    </location>
</feature>
<dbReference type="PANTHER" id="PTHR36884">
    <property type="entry name" value="FIP1[III]-LIKE PROTEIN"/>
    <property type="match status" value="1"/>
</dbReference>
<dbReference type="Pfam" id="PF05182">
    <property type="entry name" value="Fip1"/>
    <property type="match status" value="1"/>
</dbReference>
<evidence type="ECO:0000256" key="3">
    <source>
        <dbReference type="ARBA" id="ARBA00022664"/>
    </source>
</evidence>
<gene>
    <name evidence="8" type="ORF">HannXRQ_Chr05g0146071</name>
    <name evidence="7" type="ORF">HanXRQr2_Chr05g0217931</name>
</gene>
<evidence type="ECO:0000256" key="5">
    <source>
        <dbReference type="SAM" id="MobiDB-lite"/>
    </source>
</evidence>
<dbReference type="OMA" id="HREGTEC"/>
<organism evidence="8 9">
    <name type="scientific">Helianthus annuus</name>
    <name type="common">Common sunflower</name>
    <dbReference type="NCBI Taxonomy" id="4232"/>
    <lineage>
        <taxon>Eukaryota</taxon>
        <taxon>Viridiplantae</taxon>
        <taxon>Streptophyta</taxon>
        <taxon>Embryophyta</taxon>
        <taxon>Tracheophyta</taxon>
        <taxon>Spermatophyta</taxon>
        <taxon>Magnoliopsida</taxon>
        <taxon>eudicotyledons</taxon>
        <taxon>Gunneridae</taxon>
        <taxon>Pentapetalae</taxon>
        <taxon>asterids</taxon>
        <taxon>campanulids</taxon>
        <taxon>Asterales</taxon>
        <taxon>Asteraceae</taxon>
        <taxon>Asteroideae</taxon>
        <taxon>Heliantheae alliance</taxon>
        <taxon>Heliantheae</taxon>
        <taxon>Helianthus</taxon>
    </lineage>
</organism>
<accession>A0A251UQJ1</accession>
<comment type="similarity">
    <text evidence="2">Belongs to the FIP1 family.</text>
</comment>
<dbReference type="InParanoid" id="A0A251UQJ1"/>
<evidence type="ECO:0000313" key="7">
    <source>
        <dbReference type="EMBL" id="KAF5806148.1"/>
    </source>
</evidence>
<dbReference type="GO" id="GO:0005634">
    <property type="term" value="C:nucleus"/>
    <property type="evidence" value="ECO:0007669"/>
    <property type="project" value="UniProtKB-SubCell"/>
</dbReference>
<dbReference type="OrthoDB" id="1917198at2759"/>
<feature type="region of interest" description="Disordered" evidence="5">
    <location>
        <begin position="880"/>
        <end position="904"/>
    </location>
</feature>
<dbReference type="GO" id="GO:0006397">
    <property type="term" value="P:mRNA processing"/>
    <property type="evidence" value="ECO:0007669"/>
    <property type="project" value="UniProtKB-KW"/>
</dbReference>
<reference evidence="7" key="3">
    <citation type="submission" date="2020-06" db="EMBL/GenBank/DDBJ databases">
        <title>Helianthus annuus Genome sequencing and assembly Release 2.</title>
        <authorList>
            <person name="Gouzy J."/>
            <person name="Langlade N."/>
            <person name="Munos S."/>
        </authorList>
    </citation>
    <scope>NUCLEOTIDE SEQUENCE</scope>
    <source>
        <tissue evidence="7">Leaves</tissue>
    </source>
</reference>
<evidence type="ECO:0000313" key="9">
    <source>
        <dbReference type="Proteomes" id="UP000215914"/>
    </source>
</evidence>
<dbReference type="EMBL" id="MNCJ02000320">
    <property type="protein sequence ID" value="KAF5806148.1"/>
    <property type="molecule type" value="Genomic_DNA"/>
</dbReference>
<name>A0A251UQJ1_HELAN</name>
<sequence>MDDVDDDFGDLYADVEVEATSAINTAPPFSKTQCVTDEIDRACVSVNNDEDEDDDDEDDDLDIVLNSDDDSIKRSDGYTILSVRNRELQDEDDDNVGSEYLRSQSVAYGSDLKGIGCLSAAYWQQLGSRSMGAQTAQRFSLPRARNILDVNIDVFEQKPWRHPGADITDYFNFGFNEDSWKVYCNQVDEYRHRGFVSSGTTPSEPAQSTEVYTNKGQAIQVEDSIFERQSSMDVRRQLDRDSDAIQITILDPADTSVPEASDHGDGCGDDMTDHLSFSSASIDESVEEKDVETYIHPPKMRSGSEIYAIHQVVTDETVGTSNDTKESNLVEKSFEAEKIPANRSYSYEDDAYMDTRKAYTHDRCLTRLTRSMKSDYHHSEDSGKLDDNRRPDENRYRARKLGDDRKNRNRIYHKRSNSPVYNNHENDYIISKRTYDKRKSDEYRYHARHNNGIFPVFDEVHSTFRQRLHAFDPYNAEDISYSKSEVPSDYYGEKFCGYEDWDTEKFGANMDRSISRSLEEDEYYDERRRYIEDRGEMEESYLDPGHYNDTHIEKLRSFTNSDRKRYDIEYTRWEFRGPGRNKRTVCGVYSELDNPLLKRDNERSFASRSSEESHIKSCRWDGNMMPKRSVYRRRESYRGQYSEPFDREDYMIDVDGGVECEDEIMFRHEDAKFCAHRNSFLFGKVSRRKRFVSEPDPYPDHVEELIDDPYDGSGYVKELTAGQHANRCRYFKQKNEVFGASKSSKAYRKSRERLPLSFRNPQLVVGEVKFSKKHKKPKWMDLDTCLNDKAARADETKAADEALDIEEGQILTEEVKVGPMMDKTRSYANGSRNQNGKSGFDSTRILEAMAKMEKRRARFNAPVAVARKDSYSSIKVAAVDPIQETGSNKQQRPARKRRWGASEK</sequence>
<dbReference type="PANTHER" id="PTHR36884:SF4">
    <property type="entry name" value="FIP1[III]-LIKE PROTEIN"/>
    <property type="match status" value="1"/>
</dbReference>
<evidence type="ECO:0000256" key="2">
    <source>
        <dbReference type="ARBA" id="ARBA00007459"/>
    </source>
</evidence>
<keyword evidence="9" id="KW-1185">Reference proteome</keyword>
<dbReference type="InterPro" id="IPR044976">
    <property type="entry name" value="FIPS5/FIPS3-like"/>
</dbReference>
<feature type="compositionally biased region" description="Basic and acidic residues" evidence="5">
    <location>
        <begin position="373"/>
        <end position="406"/>
    </location>
</feature>
<feature type="compositionally biased region" description="Basic residues" evidence="5">
    <location>
        <begin position="892"/>
        <end position="904"/>
    </location>
</feature>
<feature type="domain" description="Pre-mRNA polyadenylation factor Fip1" evidence="6">
    <location>
        <begin position="149"/>
        <end position="191"/>
    </location>
</feature>
<proteinExistence type="inferred from homology"/>
<protein>
    <submittedName>
        <fullName evidence="7">Pre-mRNA polyadenylation factor Fip1 domain-containing protein</fullName>
    </submittedName>
    <submittedName>
        <fullName evidence="8">Putative pre-mRNA polyadenylation factor Fip1</fullName>
    </submittedName>
</protein>
<reference evidence="8" key="2">
    <citation type="submission" date="2017-02" db="EMBL/GenBank/DDBJ databases">
        <title>Sunflower complete genome.</title>
        <authorList>
            <person name="Langlade N."/>
            <person name="Munos S."/>
        </authorList>
    </citation>
    <scope>NUCLEOTIDE SEQUENCE [LARGE SCALE GENOMIC DNA]</scope>
    <source>
        <tissue evidence="8">Leaves</tissue>
    </source>
</reference>
<evidence type="ECO:0000313" key="8">
    <source>
        <dbReference type="EMBL" id="OTG25293.1"/>
    </source>
</evidence>
<dbReference type="InterPro" id="IPR007854">
    <property type="entry name" value="Fip1_dom"/>
</dbReference>
<keyword evidence="3" id="KW-0507">mRNA processing</keyword>
<comment type="subcellular location">
    <subcellularLocation>
        <location evidence="1">Nucleus</location>
    </subcellularLocation>
</comment>
<dbReference type="AlphaFoldDB" id="A0A251UQJ1"/>
<evidence type="ECO:0000259" key="6">
    <source>
        <dbReference type="Pfam" id="PF05182"/>
    </source>
</evidence>
<dbReference type="Proteomes" id="UP000215914">
    <property type="component" value="Chromosome 5"/>
</dbReference>